<organism evidence="2 3">
    <name type="scientific">Hymenobacter lucidus</name>
    <dbReference type="NCBI Taxonomy" id="2880930"/>
    <lineage>
        <taxon>Bacteria</taxon>
        <taxon>Pseudomonadati</taxon>
        <taxon>Bacteroidota</taxon>
        <taxon>Cytophagia</taxon>
        <taxon>Cytophagales</taxon>
        <taxon>Hymenobacteraceae</taxon>
        <taxon>Hymenobacter</taxon>
    </lineage>
</organism>
<reference evidence="2" key="1">
    <citation type="submission" date="2021-10" db="EMBL/GenBank/DDBJ databases">
        <authorList>
            <person name="Dean J.D."/>
            <person name="Kim M.K."/>
            <person name="Newey C.N."/>
            <person name="Stoker T.S."/>
            <person name="Thompson D.W."/>
            <person name="Grose J.H."/>
        </authorList>
    </citation>
    <scope>NUCLEOTIDE SEQUENCE</scope>
    <source>
        <strain evidence="2">BT178</strain>
    </source>
</reference>
<dbReference type="Proteomes" id="UP001165296">
    <property type="component" value="Unassembled WGS sequence"/>
</dbReference>
<comment type="caution">
    <text evidence="2">The sequence shown here is derived from an EMBL/GenBank/DDBJ whole genome shotgun (WGS) entry which is preliminary data.</text>
</comment>
<keyword evidence="3" id="KW-1185">Reference proteome</keyword>
<evidence type="ECO:0000313" key="2">
    <source>
        <dbReference type="EMBL" id="MCB2409881.1"/>
    </source>
</evidence>
<keyword evidence="1" id="KW-0472">Membrane</keyword>
<evidence type="ECO:0008006" key="4">
    <source>
        <dbReference type="Google" id="ProtNLM"/>
    </source>
</evidence>
<keyword evidence="1" id="KW-1133">Transmembrane helix</keyword>
<name>A0ABS8AWA5_9BACT</name>
<dbReference type="EMBL" id="JAJADR010000005">
    <property type="protein sequence ID" value="MCB2409881.1"/>
    <property type="molecule type" value="Genomic_DNA"/>
</dbReference>
<gene>
    <name evidence="2" type="ORF">LGH74_17960</name>
</gene>
<feature type="transmembrane region" description="Helical" evidence="1">
    <location>
        <begin position="12"/>
        <end position="35"/>
    </location>
</feature>
<evidence type="ECO:0000256" key="1">
    <source>
        <dbReference type="SAM" id="Phobius"/>
    </source>
</evidence>
<sequence>MAGWESVNQPPNFTAVVFFSCLGTASILFSVKALAYPSVALKLASTGLWTPATGFLRWKFIQVKIESVYSGKAGSLDYLIVTQHQTQRRLDAIAIAGLNGSTDEIERLLNRYKHN</sequence>
<accession>A0ABS8AWA5</accession>
<protein>
    <recommendedName>
        <fullName evidence="4">PH domain-containing protein</fullName>
    </recommendedName>
</protein>
<evidence type="ECO:0000313" key="3">
    <source>
        <dbReference type="Proteomes" id="UP001165296"/>
    </source>
</evidence>
<proteinExistence type="predicted"/>
<keyword evidence="1" id="KW-0812">Transmembrane</keyword>
<dbReference type="RefSeq" id="WP_226177731.1">
    <property type="nucleotide sequence ID" value="NZ_JAJADR010000005.1"/>
</dbReference>